<dbReference type="PANTHER" id="PTHR13069:SF36">
    <property type="entry name" value="TRNA METHYLTRANSFERASE 9B-RELATED"/>
    <property type="match status" value="1"/>
</dbReference>
<dbReference type="GO" id="GO:0002098">
    <property type="term" value="P:tRNA wobble uridine modification"/>
    <property type="evidence" value="ECO:0007669"/>
    <property type="project" value="TreeGrafter"/>
</dbReference>
<dbReference type="PANTHER" id="PTHR13069">
    <property type="entry name" value="ALKYLATED DNA REPAIR PROTEIN ALKB HOMOLOG 8"/>
    <property type="match status" value="1"/>
</dbReference>
<keyword evidence="13" id="KW-1185">Reference proteome</keyword>
<dbReference type="SUPFAM" id="SSF53335">
    <property type="entry name" value="S-adenosyl-L-methionine-dependent methyltransferases"/>
    <property type="match status" value="1"/>
</dbReference>
<feature type="region of interest" description="Disordered" evidence="10">
    <location>
        <begin position="41"/>
        <end position="106"/>
    </location>
</feature>
<evidence type="ECO:0000256" key="10">
    <source>
        <dbReference type="SAM" id="MobiDB-lite"/>
    </source>
</evidence>
<evidence type="ECO:0000313" key="12">
    <source>
        <dbReference type="EMBL" id="KAK9399124.1"/>
    </source>
</evidence>
<comment type="similarity">
    <text evidence="1">Belongs to the methyltransferase superfamily.</text>
</comment>
<dbReference type="InterPro" id="IPR051422">
    <property type="entry name" value="AlkB_tRNA_MeTrf/Diox"/>
</dbReference>
<feature type="compositionally biased region" description="Low complexity" evidence="10">
    <location>
        <begin position="205"/>
        <end position="218"/>
    </location>
</feature>
<evidence type="ECO:0000256" key="7">
    <source>
        <dbReference type="ARBA" id="ARBA00057565"/>
    </source>
</evidence>
<dbReference type="GO" id="GO:0000049">
    <property type="term" value="F:tRNA binding"/>
    <property type="evidence" value="ECO:0007669"/>
    <property type="project" value="TreeGrafter"/>
</dbReference>
<dbReference type="Pfam" id="PF08241">
    <property type="entry name" value="Methyltransf_11"/>
    <property type="match status" value="1"/>
</dbReference>
<name>A0AAW1BAW6_CROAD</name>
<keyword evidence="3 12" id="KW-0489">Methyltransferase</keyword>
<evidence type="ECO:0000256" key="5">
    <source>
        <dbReference type="ARBA" id="ARBA00022691"/>
    </source>
</evidence>
<keyword evidence="5" id="KW-0949">S-adenosyl-L-methionine</keyword>
<dbReference type="Gene3D" id="3.40.50.150">
    <property type="entry name" value="Vaccinia Virus protein VP39"/>
    <property type="match status" value="1"/>
</dbReference>
<dbReference type="GO" id="GO:0008757">
    <property type="term" value="F:S-adenosylmethionine-dependent methyltransferase activity"/>
    <property type="evidence" value="ECO:0007669"/>
    <property type="project" value="InterPro"/>
</dbReference>
<feature type="compositionally biased region" description="Low complexity" evidence="10">
    <location>
        <begin position="150"/>
        <end position="161"/>
    </location>
</feature>
<accession>A0AAW1BAW6</accession>
<reference evidence="12 13" key="1">
    <citation type="journal article" date="2024" name="Proc. Natl. Acad. Sci. U.S.A.">
        <title>The genetic regulatory architecture and epigenomic basis for age-related changes in rattlesnake venom.</title>
        <authorList>
            <person name="Hogan M.P."/>
            <person name="Holding M.L."/>
            <person name="Nystrom G.S."/>
            <person name="Colston T.J."/>
            <person name="Bartlett D.A."/>
            <person name="Mason A.J."/>
            <person name="Ellsworth S.A."/>
            <person name="Rautsaw R.M."/>
            <person name="Lawrence K.C."/>
            <person name="Strickland J.L."/>
            <person name="He B."/>
            <person name="Fraser P."/>
            <person name="Margres M.J."/>
            <person name="Gilbert D.M."/>
            <person name="Gibbs H.L."/>
            <person name="Parkinson C.L."/>
            <person name="Rokyta D.R."/>
        </authorList>
    </citation>
    <scope>NUCLEOTIDE SEQUENCE [LARGE SCALE GENOMIC DNA]</scope>
    <source>
        <strain evidence="12">DRR0105</strain>
    </source>
</reference>
<dbReference type="Proteomes" id="UP001474421">
    <property type="component" value="Unassembled WGS sequence"/>
</dbReference>
<evidence type="ECO:0000313" key="13">
    <source>
        <dbReference type="Proteomes" id="UP001474421"/>
    </source>
</evidence>
<feature type="region of interest" description="Disordered" evidence="10">
    <location>
        <begin position="401"/>
        <end position="423"/>
    </location>
</feature>
<evidence type="ECO:0000256" key="2">
    <source>
        <dbReference type="ARBA" id="ARBA00022553"/>
    </source>
</evidence>
<organism evidence="12 13">
    <name type="scientific">Crotalus adamanteus</name>
    <name type="common">Eastern diamondback rattlesnake</name>
    <dbReference type="NCBI Taxonomy" id="8729"/>
    <lineage>
        <taxon>Eukaryota</taxon>
        <taxon>Metazoa</taxon>
        <taxon>Chordata</taxon>
        <taxon>Craniata</taxon>
        <taxon>Vertebrata</taxon>
        <taxon>Euteleostomi</taxon>
        <taxon>Lepidosauria</taxon>
        <taxon>Squamata</taxon>
        <taxon>Bifurcata</taxon>
        <taxon>Unidentata</taxon>
        <taxon>Episquamata</taxon>
        <taxon>Toxicofera</taxon>
        <taxon>Serpentes</taxon>
        <taxon>Colubroidea</taxon>
        <taxon>Viperidae</taxon>
        <taxon>Crotalinae</taxon>
        <taxon>Crotalus</taxon>
    </lineage>
</organism>
<keyword evidence="4" id="KW-0808">Transferase</keyword>
<gene>
    <name evidence="12" type="ORF">NXF25_014093</name>
</gene>
<proteinExistence type="inferred from homology"/>
<feature type="domain" description="Methyltransferase type 11" evidence="11">
    <location>
        <begin position="276"/>
        <end position="365"/>
    </location>
</feature>
<dbReference type="GO" id="GO:0030488">
    <property type="term" value="P:tRNA methylation"/>
    <property type="evidence" value="ECO:0007669"/>
    <property type="project" value="TreeGrafter"/>
</dbReference>
<dbReference type="FunFam" id="3.40.50.150:FF:000154">
    <property type="entry name" value="Probable tRNA methyltransferase 9B"/>
    <property type="match status" value="1"/>
</dbReference>
<dbReference type="GO" id="GO:0005737">
    <property type="term" value="C:cytoplasm"/>
    <property type="evidence" value="ECO:0007669"/>
    <property type="project" value="TreeGrafter"/>
</dbReference>
<evidence type="ECO:0000259" key="11">
    <source>
        <dbReference type="Pfam" id="PF08241"/>
    </source>
</evidence>
<dbReference type="CDD" id="cd02440">
    <property type="entry name" value="AdoMet_MTases"/>
    <property type="match status" value="1"/>
</dbReference>
<comment type="function">
    <text evidence="7">May modify wobble uridines in specific arginine and glutamic acid tRNAs. Acts as a tumor suppressor by promoting the expression of LIN9.</text>
</comment>
<evidence type="ECO:0000256" key="1">
    <source>
        <dbReference type="ARBA" id="ARBA00008361"/>
    </source>
</evidence>
<feature type="compositionally biased region" description="Low complexity" evidence="10">
    <location>
        <begin position="121"/>
        <end position="142"/>
    </location>
</feature>
<feature type="region of interest" description="Disordered" evidence="10">
    <location>
        <begin position="121"/>
        <end position="223"/>
    </location>
</feature>
<evidence type="ECO:0000256" key="6">
    <source>
        <dbReference type="ARBA" id="ARBA00022694"/>
    </source>
</evidence>
<evidence type="ECO:0000256" key="4">
    <source>
        <dbReference type="ARBA" id="ARBA00022679"/>
    </source>
</evidence>
<dbReference type="GO" id="GO:0106335">
    <property type="term" value="F:tRNA (5-carboxymethyluridine(34)-5-O)-methyltransferase activity"/>
    <property type="evidence" value="ECO:0007669"/>
    <property type="project" value="TreeGrafter"/>
</dbReference>
<feature type="compositionally biased region" description="Polar residues" evidence="10">
    <location>
        <begin position="401"/>
        <end position="413"/>
    </location>
</feature>
<protein>
    <recommendedName>
        <fullName evidence="8">Probable tRNA methyltransferase 9B</fullName>
    </recommendedName>
    <alternativeName>
        <fullName evidence="9">Probable tRNA methyltransferase 9-like protein</fullName>
    </alternativeName>
</protein>
<evidence type="ECO:0000256" key="8">
    <source>
        <dbReference type="ARBA" id="ARBA00071880"/>
    </source>
</evidence>
<sequence>MAARSTLKLDLPAEALAAGLTGACSRLLVFQEQLQEHLQAADFPPRIGTSGERKRGGEGIPRVPPPRFCHAGARAPPPPPGGDRDLPDAPRAPPTFSPKPANAGRRGWGWVGVWEARARARSATASPPTSAPFFRARARVPSRSPPPPSARIAAEARSSPPQAERRKRARLSPPGDGRAPHRRCGSGTPFPSPQAGCGSGERQPAARGARGADEAGSALPPTGRCRMEHEAFQLEKQHVHKVYESTASYFNDLQGKAWPRVRQFLLEQKPGSLIADIGCGTGKYLDVNQLVYNLGCDYCGPLIEIARNKGCEVMICDNLHLPFRDLCFNAIISVGVIHHFSTKQRRIQAIQEMVRVLVPGGQMMIYVWAMEQKTRHFEKQDIFVPWNKALCSRLLSESNNTGIASPTETQTMHSKPPISSKRSHPGLLDQKHPLRLGNCLPGSCCVKITEDEEKRFYGALGRSFRSWFSSRSLDESALRKQNEKMEPLKDAVGWTSNAISIQPLRHCSVDLGCQSALLRERRLDHYDDVFTKCVACKEIQRLAASGSLRGFNGEPATLVQHHNGETSFLRGSVENIKNSCSHQSKSHSFAGKALRRISSVSSSDSVVDSAVAVGDCAVNGQDPRAFMRYYHVFREGELCSLLEDNVPEVRIPQLWLLYDVVLNLFIPVTPVISMRRACAPRRACVVPPHALPHAAPHAHCGPLRGPLRGAAPCAG</sequence>
<dbReference type="InterPro" id="IPR013216">
    <property type="entry name" value="Methyltransf_11"/>
</dbReference>
<dbReference type="InterPro" id="IPR029063">
    <property type="entry name" value="SAM-dependent_MTases_sf"/>
</dbReference>
<evidence type="ECO:0000256" key="9">
    <source>
        <dbReference type="ARBA" id="ARBA00083167"/>
    </source>
</evidence>
<dbReference type="AlphaFoldDB" id="A0AAW1BAW6"/>
<evidence type="ECO:0000256" key="3">
    <source>
        <dbReference type="ARBA" id="ARBA00022603"/>
    </source>
</evidence>
<dbReference type="EMBL" id="JAOTOJ010000007">
    <property type="protein sequence ID" value="KAK9399124.1"/>
    <property type="molecule type" value="Genomic_DNA"/>
</dbReference>
<keyword evidence="6" id="KW-0819">tRNA processing</keyword>
<comment type="caution">
    <text evidence="12">The sequence shown here is derived from an EMBL/GenBank/DDBJ whole genome shotgun (WGS) entry which is preliminary data.</text>
</comment>
<dbReference type="GO" id="GO:0005634">
    <property type="term" value="C:nucleus"/>
    <property type="evidence" value="ECO:0007669"/>
    <property type="project" value="TreeGrafter"/>
</dbReference>
<keyword evidence="2" id="KW-0597">Phosphoprotein</keyword>